<feature type="transmembrane region" description="Helical" evidence="1">
    <location>
        <begin position="169"/>
        <end position="189"/>
    </location>
</feature>
<dbReference type="AlphaFoldDB" id="A0A165LG30"/>
<keyword evidence="1" id="KW-1133">Transmembrane helix</keyword>
<feature type="transmembrane region" description="Helical" evidence="1">
    <location>
        <begin position="89"/>
        <end position="107"/>
    </location>
</feature>
<feature type="transmembrane region" description="Helical" evidence="1">
    <location>
        <begin position="242"/>
        <end position="259"/>
    </location>
</feature>
<gene>
    <name evidence="3" type="ORF">EXIGLDRAFT_832673</name>
</gene>
<dbReference type="EMBL" id="KV425926">
    <property type="protein sequence ID" value="KZV97788.1"/>
    <property type="molecule type" value="Genomic_DNA"/>
</dbReference>
<protein>
    <recommendedName>
        <fullName evidence="2">DUF6533 domain-containing protein</fullName>
    </recommendedName>
</protein>
<name>A0A165LG30_EXIGL</name>
<evidence type="ECO:0000313" key="3">
    <source>
        <dbReference type="EMBL" id="KZV97788.1"/>
    </source>
</evidence>
<feature type="transmembrane region" description="Helical" evidence="1">
    <location>
        <begin position="209"/>
        <end position="230"/>
    </location>
</feature>
<keyword evidence="1" id="KW-0472">Membrane</keyword>
<proteinExistence type="predicted"/>
<feature type="transmembrane region" description="Helical" evidence="1">
    <location>
        <begin position="119"/>
        <end position="143"/>
    </location>
</feature>
<dbReference type="InterPro" id="IPR045340">
    <property type="entry name" value="DUF6533"/>
</dbReference>
<feature type="domain" description="DUF6533" evidence="2">
    <location>
        <begin position="12"/>
        <end position="55"/>
    </location>
</feature>
<keyword evidence="1" id="KW-0812">Transmembrane</keyword>
<accession>A0A165LG30</accession>
<dbReference type="OrthoDB" id="3258294at2759"/>
<dbReference type="Pfam" id="PF20151">
    <property type="entry name" value="DUF6533"/>
    <property type="match status" value="1"/>
</dbReference>
<dbReference type="InParanoid" id="A0A165LG30"/>
<evidence type="ECO:0000313" key="4">
    <source>
        <dbReference type="Proteomes" id="UP000077266"/>
    </source>
</evidence>
<sequence>MSVALVGTPTGYLQLACLSWFAYDWAIAMDEEVEFIWARNWTFTKVLFILMRWTTAALLVSETIIYVFFENLSQAYACQTFELQPLGTDIAIGTVVVIFEVQIILQLRIYVMYERSRRLLLVNIVLCLLELGCAVVIMAKYFAQARFVEVPEWIMGACYDVRPRVLSTVWVAPLCYELYIAILAVLKVVENKRLGLYGYTDNSNLLSTLVRDSVGYFFLLAACAGVNIVLWSETVVTPGDSAVGLIHAAGGIGGTRLILSMRRAAAQPPPLPVIDSNLVDTAITANFELNTLKSSRKG</sequence>
<evidence type="ECO:0000259" key="2">
    <source>
        <dbReference type="Pfam" id="PF20151"/>
    </source>
</evidence>
<dbReference type="Proteomes" id="UP000077266">
    <property type="component" value="Unassembled WGS sequence"/>
</dbReference>
<organism evidence="3 4">
    <name type="scientific">Exidia glandulosa HHB12029</name>
    <dbReference type="NCBI Taxonomy" id="1314781"/>
    <lineage>
        <taxon>Eukaryota</taxon>
        <taxon>Fungi</taxon>
        <taxon>Dikarya</taxon>
        <taxon>Basidiomycota</taxon>
        <taxon>Agaricomycotina</taxon>
        <taxon>Agaricomycetes</taxon>
        <taxon>Auriculariales</taxon>
        <taxon>Exidiaceae</taxon>
        <taxon>Exidia</taxon>
    </lineage>
</organism>
<keyword evidence="4" id="KW-1185">Reference proteome</keyword>
<reference evidence="3 4" key="1">
    <citation type="journal article" date="2016" name="Mol. Biol. Evol.">
        <title>Comparative Genomics of Early-Diverging Mushroom-Forming Fungi Provides Insights into the Origins of Lignocellulose Decay Capabilities.</title>
        <authorList>
            <person name="Nagy L.G."/>
            <person name="Riley R."/>
            <person name="Tritt A."/>
            <person name="Adam C."/>
            <person name="Daum C."/>
            <person name="Floudas D."/>
            <person name="Sun H."/>
            <person name="Yadav J.S."/>
            <person name="Pangilinan J."/>
            <person name="Larsson K.H."/>
            <person name="Matsuura K."/>
            <person name="Barry K."/>
            <person name="Labutti K."/>
            <person name="Kuo R."/>
            <person name="Ohm R.A."/>
            <person name="Bhattacharya S.S."/>
            <person name="Shirouzu T."/>
            <person name="Yoshinaga Y."/>
            <person name="Martin F.M."/>
            <person name="Grigoriev I.V."/>
            <person name="Hibbett D.S."/>
        </authorList>
    </citation>
    <scope>NUCLEOTIDE SEQUENCE [LARGE SCALE GENOMIC DNA]</scope>
    <source>
        <strain evidence="3 4">HHB12029</strain>
    </source>
</reference>
<feature type="transmembrane region" description="Helical" evidence="1">
    <location>
        <begin position="46"/>
        <end position="69"/>
    </location>
</feature>
<evidence type="ECO:0000256" key="1">
    <source>
        <dbReference type="SAM" id="Phobius"/>
    </source>
</evidence>